<comment type="caution">
    <text evidence="1">The sequence shown here is derived from an EMBL/GenBank/DDBJ whole genome shotgun (WGS) entry which is preliminary data.</text>
</comment>
<evidence type="ECO:0000313" key="1">
    <source>
        <dbReference type="EMBL" id="KAK3249180.1"/>
    </source>
</evidence>
<gene>
    <name evidence="1" type="ORF">CYMTET_41384</name>
</gene>
<dbReference type="Proteomes" id="UP001190700">
    <property type="component" value="Unassembled WGS sequence"/>
</dbReference>
<proteinExistence type="predicted"/>
<protein>
    <submittedName>
        <fullName evidence="1">Uncharacterized protein</fullName>
    </submittedName>
</protein>
<evidence type="ECO:0000313" key="2">
    <source>
        <dbReference type="Proteomes" id="UP001190700"/>
    </source>
</evidence>
<dbReference type="AlphaFoldDB" id="A0AAE0C884"/>
<name>A0AAE0C884_9CHLO</name>
<reference evidence="1 2" key="1">
    <citation type="journal article" date="2015" name="Genome Biol. Evol.">
        <title>Comparative Genomics of a Bacterivorous Green Alga Reveals Evolutionary Causalities and Consequences of Phago-Mixotrophic Mode of Nutrition.</title>
        <authorList>
            <person name="Burns J.A."/>
            <person name="Paasch A."/>
            <person name="Narechania A."/>
            <person name="Kim E."/>
        </authorList>
    </citation>
    <scope>NUCLEOTIDE SEQUENCE [LARGE SCALE GENOMIC DNA]</scope>
    <source>
        <strain evidence="1 2">PLY_AMNH</strain>
    </source>
</reference>
<organism evidence="1 2">
    <name type="scientific">Cymbomonas tetramitiformis</name>
    <dbReference type="NCBI Taxonomy" id="36881"/>
    <lineage>
        <taxon>Eukaryota</taxon>
        <taxon>Viridiplantae</taxon>
        <taxon>Chlorophyta</taxon>
        <taxon>Pyramimonadophyceae</taxon>
        <taxon>Pyramimonadales</taxon>
        <taxon>Pyramimonadaceae</taxon>
        <taxon>Cymbomonas</taxon>
    </lineage>
</organism>
<accession>A0AAE0C884</accession>
<keyword evidence="2" id="KW-1185">Reference proteome</keyword>
<sequence>MCVCSTCIANAYLTKEAVDDMAWSYEGIRFLPDMLTEMAMAKGGEYHDSGTTRADDSSKVCHLLDTGHYLVRDGVPTAALANEEGGRLHRELVGCVRSLFSDHASPSLDAAMDVLRFSRMRRGDEDFTSRVYTRAKTRISFNVALSTCAADTFEYGTVEAYYLIFLKRSAENSAANDTVCRLAMVTAYPTVEDLTMNSRGVYVCNEAEKRTLLLPVSRLETKVIIHRPPGNRVPLHATYLWPGMKAVRCKKQ</sequence>
<dbReference type="EMBL" id="LGRX02027571">
    <property type="protein sequence ID" value="KAK3249180.1"/>
    <property type="molecule type" value="Genomic_DNA"/>
</dbReference>